<dbReference type="EMBL" id="BK015800">
    <property type="protein sequence ID" value="DAE25713.1"/>
    <property type="molecule type" value="Genomic_DNA"/>
</dbReference>
<name>A0A8S5R3Q1_9CAUD</name>
<protein>
    <submittedName>
        <fullName evidence="1">Uncharacterized protein</fullName>
    </submittedName>
</protein>
<accession>A0A8S5R3Q1</accession>
<reference evidence="1" key="1">
    <citation type="journal article" date="2021" name="Proc. Natl. Acad. Sci. U.S.A.">
        <title>A Catalog of Tens of Thousands of Viruses from Human Metagenomes Reveals Hidden Associations with Chronic Diseases.</title>
        <authorList>
            <person name="Tisza M.J."/>
            <person name="Buck C.B."/>
        </authorList>
    </citation>
    <scope>NUCLEOTIDE SEQUENCE</scope>
    <source>
        <strain evidence="1">CtC6Q17</strain>
    </source>
</reference>
<organism evidence="1">
    <name type="scientific">Siphoviridae sp. ctC6Q17</name>
    <dbReference type="NCBI Taxonomy" id="2827271"/>
    <lineage>
        <taxon>Viruses</taxon>
        <taxon>Duplodnaviria</taxon>
        <taxon>Heunggongvirae</taxon>
        <taxon>Uroviricota</taxon>
        <taxon>Caudoviricetes</taxon>
    </lineage>
</organism>
<proteinExistence type="predicted"/>
<evidence type="ECO:0000313" key="1">
    <source>
        <dbReference type="EMBL" id="DAE25713.1"/>
    </source>
</evidence>
<sequence length="102" mass="12069">MESEDIRLRIYVNKRKELILAPDYFEKYGGVSNETIQIKDGEFTKEIEKEVSEAMQEIINRWQPKVKGLPFEALFAEKQRQLKSFSDFETVATELIEEEYSK</sequence>